<feature type="compositionally biased region" description="Acidic residues" evidence="1">
    <location>
        <begin position="67"/>
        <end position="81"/>
    </location>
</feature>
<dbReference type="OrthoDB" id="3798004at2759"/>
<dbReference type="InterPro" id="IPR038883">
    <property type="entry name" value="AN11006-like"/>
</dbReference>
<dbReference type="Pfam" id="PF24864">
    <property type="entry name" value="DUF7730"/>
    <property type="match status" value="1"/>
</dbReference>
<feature type="domain" description="DUF7730" evidence="2">
    <location>
        <begin position="32"/>
        <end position="198"/>
    </location>
</feature>
<feature type="compositionally biased region" description="Pro residues" evidence="1">
    <location>
        <begin position="118"/>
        <end position="129"/>
    </location>
</feature>
<keyword evidence="4" id="KW-1185">Reference proteome</keyword>
<dbReference type="EMBL" id="MU005784">
    <property type="protein sequence ID" value="KAF2703964.1"/>
    <property type="molecule type" value="Genomic_DNA"/>
</dbReference>
<feature type="region of interest" description="Disordered" evidence="1">
    <location>
        <begin position="67"/>
        <end position="130"/>
    </location>
</feature>
<evidence type="ECO:0000256" key="1">
    <source>
        <dbReference type="SAM" id="MobiDB-lite"/>
    </source>
</evidence>
<evidence type="ECO:0000313" key="4">
    <source>
        <dbReference type="Proteomes" id="UP000799428"/>
    </source>
</evidence>
<sequence>MLFRIETPVKRMFSPPLPPPPQRIPSELPVDPQKGCAFLTKLPPELRNEIYTLVFGAGFEEEKIPEQVEDDKVDGEGEVEVEGGMNGSSSVNLHTPRVSNTEEEMGETSMCEKSDLPRPTPPPPEPAPKPAHALSLLLTCRAISQEATILAFATHTFTLRQSSLSHSHHTFHSLKHSTAHLSPLQFSSITSLALDFHRGFSYQKHETSLFIANAMLLFPTVQRLQIRVKKSKASNAIAHHTADSGSYTREPMEESLEIRNQALKRYVPSWWYGRVNEAIDGRAFSWQTGHKWRVEWPQFDSPFYTEYAEYTDDDDASHAWNRGGGGTTSPDADVDMCPCGCGALRWLSAHLIQETGRVVHVSVVYNGDGDAEALAAMKVQLRPLVHSVVEPLPVQWVNGTEGAIWDVDEAYWEEKRRRNQALVDKVKGWKRWGLW</sequence>
<name>A0A6G1JTM7_9PLEO</name>
<dbReference type="AlphaFoldDB" id="A0A6G1JTM7"/>
<evidence type="ECO:0000313" key="3">
    <source>
        <dbReference type="EMBL" id="KAF2703964.1"/>
    </source>
</evidence>
<protein>
    <recommendedName>
        <fullName evidence="2">DUF7730 domain-containing protein</fullName>
    </recommendedName>
</protein>
<reference evidence="3" key="1">
    <citation type="journal article" date="2020" name="Stud. Mycol.">
        <title>101 Dothideomycetes genomes: a test case for predicting lifestyles and emergence of pathogens.</title>
        <authorList>
            <person name="Haridas S."/>
            <person name="Albert R."/>
            <person name="Binder M."/>
            <person name="Bloem J."/>
            <person name="Labutti K."/>
            <person name="Salamov A."/>
            <person name="Andreopoulos B."/>
            <person name="Baker S."/>
            <person name="Barry K."/>
            <person name="Bills G."/>
            <person name="Bluhm B."/>
            <person name="Cannon C."/>
            <person name="Castanera R."/>
            <person name="Culley D."/>
            <person name="Daum C."/>
            <person name="Ezra D."/>
            <person name="Gonzalez J."/>
            <person name="Henrissat B."/>
            <person name="Kuo A."/>
            <person name="Liang C."/>
            <person name="Lipzen A."/>
            <person name="Lutzoni F."/>
            <person name="Magnuson J."/>
            <person name="Mondo S."/>
            <person name="Nolan M."/>
            <person name="Ohm R."/>
            <person name="Pangilinan J."/>
            <person name="Park H.-J."/>
            <person name="Ramirez L."/>
            <person name="Alfaro M."/>
            <person name="Sun H."/>
            <person name="Tritt A."/>
            <person name="Yoshinaga Y."/>
            <person name="Zwiers L.-H."/>
            <person name="Turgeon B."/>
            <person name="Goodwin S."/>
            <person name="Spatafora J."/>
            <person name="Crous P."/>
            <person name="Grigoriev I."/>
        </authorList>
    </citation>
    <scope>NUCLEOTIDE SEQUENCE</scope>
    <source>
        <strain evidence="3">CBS 279.74</strain>
    </source>
</reference>
<dbReference type="PANTHER" id="PTHR42085">
    <property type="entry name" value="F-BOX DOMAIN-CONTAINING PROTEIN"/>
    <property type="match status" value="1"/>
</dbReference>
<evidence type="ECO:0000259" key="2">
    <source>
        <dbReference type="Pfam" id="PF24864"/>
    </source>
</evidence>
<gene>
    <name evidence="3" type="ORF">K504DRAFT_507490</name>
</gene>
<dbReference type="Proteomes" id="UP000799428">
    <property type="component" value="Unassembled WGS sequence"/>
</dbReference>
<dbReference type="PANTHER" id="PTHR42085:SF1">
    <property type="entry name" value="F-BOX DOMAIN-CONTAINING PROTEIN"/>
    <property type="match status" value="1"/>
</dbReference>
<dbReference type="InterPro" id="IPR056632">
    <property type="entry name" value="DUF7730"/>
</dbReference>
<proteinExistence type="predicted"/>
<organism evidence="3 4">
    <name type="scientific">Pleomassaria siparia CBS 279.74</name>
    <dbReference type="NCBI Taxonomy" id="1314801"/>
    <lineage>
        <taxon>Eukaryota</taxon>
        <taxon>Fungi</taxon>
        <taxon>Dikarya</taxon>
        <taxon>Ascomycota</taxon>
        <taxon>Pezizomycotina</taxon>
        <taxon>Dothideomycetes</taxon>
        <taxon>Pleosporomycetidae</taxon>
        <taxon>Pleosporales</taxon>
        <taxon>Pleomassariaceae</taxon>
        <taxon>Pleomassaria</taxon>
    </lineage>
</organism>
<accession>A0A6G1JTM7</accession>